<comment type="caution">
    <text evidence="11">The sequence shown here is derived from an EMBL/GenBank/DDBJ whole genome shotgun (WGS) entry which is preliminary data.</text>
</comment>
<evidence type="ECO:0000256" key="1">
    <source>
        <dbReference type="ARBA" id="ARBA00005329"/>
    </source>
</evidence>
<evidence type="ECO:0000256" key="3">
    <source>
        <dbReference type="ARBA" id="ARBA00022617"/>
    </source>
</evidence>
<dbReference type="SMART" id="SM01060">
    <property type="entry name" value="Catalase"/>
    <property type="match status" value="1"/>
</dbReference>
<reference evidence="11" key="1">
    <citation type="journal article" date="2023" name="Int. J. Syst. Evol. Microbiol.">
        <title>&lt;i&gt;Holtiella tumoricola&lt;/i&gt; gen. nov. sp. nov., isolated from a human clinical sample.</title>
        <authorList>
            <person name="Allen-Vercoe E."/>
            <person name="Daigneault M.C."/>
            <person name="Vancuren S.J."/>
            <person name="Cochrane K."/>
            <person name="O'Neal L.L."/>
            <person name="Sankaranarayanan K."/>
            <person name="Lawson P.A."/>
        </authorList>
    </citation>
    <scope>NUCLEOTIDE SEQUENCE</scope>
    <source>
        <strain evidence="11">CC70A</strain>
    </source>
</reference>
<keyword evidence="3 9" id="KW-0349">Heme</keyword>
<dbReference type="GO" id="GO:0005737">
    <property type="term" value="C:cytoplasm"/>
    <property type="evidence" value="ECO:0007669"/>
    <property type="project" value="TreeGrafter"/>
</dbReference>
<feature type="active site" evidence="8">
    <location>
        <position position="133"/>
    </location>
</feature>
<keyword evidence="5" id="KW-0560">Oxidoreductase</keyword>
<evidence type="ECO:0000313" key="11">
    <source>
        <dbReference type="EMBL" id="MDA3731105.1"/>
    </source>
</evidence>
<dbReference type="PROSITE" id="PS51402">
    <property type="entry name" value="CATALASE_3"/>
    <property type="match status" value="1"/>
</dbReference>
<keyword evidence="7" id="KW-0376">Hydrogen peroxide</keyword>
<feature type="binding site" description="axial binding residue" evidence="9">
    <location>
        <position position="343"/>
    </location>
    <ligand>
        <name>heme</name>
        <dbReference type="ChEBI" id="CHEBI:30413"/>
    </ligand>
    <ligandPart>
        <name>Fe</name>
        <dbReference type="ChEBI" id="CHEBI:18248"/>
    </ligandPart>
</feature>
<dbReference type="Proteomes" id="UP001169242">
    <property type="component" value="Unassembled WGS sequence"/>
</dbReference>
<keyword evidence="4 9" id="KW-0479">Metal-binding</keyword>
<dbReference type="InterPro" id="IPR010582">
    <property type="entry name" value="Catalase_immune_responsive"/>
</dbReference>
<dbReference type="InterPro" id="IPR020835">
    <property type="entry name" value="Catalase_sf"/>
</dbReference>
<evidence type="ECO:0000256" key="7">
    <source>
        <dbReference type="ARBA" id="ARBA00023324"/>
    </source>
</evidence>
<dbReference type="GO" id="GO:0020037">
    <property type="term" value="F:heme binding"/>
    <property type="evidence" value="ECO:0007669"/>
    <property type="project" value="InterPro"/>
</dbReference>
<dbReference type="InterPro" id="IPR024711">
    <property type="entry name" value="Catalase_clade1/3"/>
</dbReference>
<dbReference type="CDD" id="cd08156">
    <property type="entry name" value="catalase_clade_3"/>
    <property type="match status" value="1"/>
</dbReference>
<dbReference type="InterPro" id="IPR018028">
    <property type="entry name" value="Catalase"/>
</dbReference>
<feature type="active site" evidence="8">
    <location>
        <position position="60"/>
    </location>
</feature>
<evidence type="ECO:0000259" key="10">
    <source>
        <dbReference type="SMART" id="SM01060"/>
    </source>
</evidence>
<protein>
    <submittedName>
        <fullName evidence="11">Catalase</fullName>
    </submittedName>
</protein>
<dbReference type="PRINTS" id="PR00067">
    <property type="entry name" value="CATALASE"/>
</dbReference>
<proteinExistence type="inferred from homology"/>
<dbReference type="SUPFAM" id="SSF56634">
    <property type="entry name" value="Heme-dependent catalase-like"/>
    <property type="match status" value="1"/>
</dbReference>
<comment type="similarity">
    <text evidence="1">Belongs to the catalase family.</text>
</comment>
<evidence type="ECO:0000256" key="5">
    <source>
        <dbReference type="ARBA" id="ARBA00023002"/>
    </source>
</evidence>
<gene>
    <name evidence="11" type="ORF">PBV87_06335</name>
</gene>
<dbReference type="Pfam" id="PF00199">
    <property type="entry name" value="Catalase"/>
    <property type="match status" value="1"/>
</dbReference>
<evidence type="ECO:0000256" key="4">
    <source>
        <dbReference type="ARBA" id="ARBA00022723"/>
    </source>
</evidence>
<dbReference type="AlphaFoldDB" id="A0AA42J077"/>
<name>A0AA42J077_9FIRM</name>
<evidence type="ECO:0000256" key="2">
    <source>
        <dbReference type="ARBA" id="ARBA00022559"/>
    </source>
</evidence>
<evidence type="ECO:0000256" key="8">
    <source>
        <dbReference type="PIRSR" id="PIRSR038928-1"/>
    </source>
</evidence>
<dbReference type="InterPro" id="IPR040333">
    <property type="entry name" value="Catalase_3"/>
</dbReference>
<dbReference type="Gene3D" id="2.40.180.10">
    <property type="entry name" value="Catalase core domain"/>
    <property type="match status" value="1"/>
</dbReference>
<sequence>MENEKNRVNQLTTEVATPVSNDQASLTTGKKVGYTLFADSYLNEKLAHFNRERIPERVVHAKGMGAHGYFEVTNDLSRYTMAKFLNKVGKRTPMFARFSTVGGEKGSADTARDPRGFALKFYTEDGNYDLVGNNTPVFFVRDAIKFPDFIHTQKRNPQTNLKDANMFWDFLSLTPESLHQVMRLFSNLGTPKSPRFMDGFGSHTFMWYNEDKEYVWVKYHFKTDQGIQNFTGAEAEQMAGLDPDYSTKDLFNAIERGEYPSWSVYVQIMTPEEAANYPVNPFDVTRTWYEKDHPLIPLGKMVLNRNPINFFEEVEEAAFCPQAFVPGIWASPDKLLQGRLLAYQDAQRYRLGVNNRQIPVNQPKYSTIYTTQRDGFMQVNGNMGNAPNYYPTTFANVKVAPEDAQPPIPVNGVIERHTIETDEGDFIQPGEFYRDYLDEDGKSHLIYNVFNSLKNADQSIQYRQTALFYKCDKVLGELIGQFLGLDEDKVIQLANMSQEERVKKTMPQPIPYTTK</sequence>
<feature type="domain" description="Catalase core" evidence="10">
    <location>
        <begin position="12"/>
        <end position="398"/>
    </location>
</feature>
<dbReference type="PIRSF" id="PIRSF038928">
    <property type="entry name" value="Catalase_clade1-3"/>
    <property type="match status" value="1"/>
</dbReference>
<dbReference type="GO" id="GO:0004096">
    <property type="term" value="F:catalase activity"/>
    <property type="evidence" value="ECO:0007669"/>
    <property type="project" value="InterPro"/>
</dbReference>
<evidence type="ECO:0000256" key="9">
    <source>
        <dbReference type="PIRSR" id="PIRSR038928-2"/>
    </source>
</evidence>
<keyword evidence="2" id="KW-0575">Peroxidase</keyword>
<dbReference type="Pfam" id="PF06628">
    <property type="entry name" value="Catalase-rel"/>
    <property type="match status" value="1"/>
</dbReference>
<dbReference type="PANTHER" id="PTHR11465">
    <property type="entry name" value="CATALASE"/>
    <property type="match status" value="1"/>
</dbReference>
<organism evidence="11 12">
    <name type="scientific">Holtiella tumoricola</name>
    <dbReference type="NCBI Taxonomy" id="3018743"/>
    <lineage>
        <taxon>Bacteria</taxon>
        <taxon>Bacillati</taxon>
        <taxon>Bacillota</taxon>
        <taxon>Clostridia</taxon>
        <taxon>Lachnospirales</taxon>
        <taxon>Cellulosilyticaceae</taxon>
        <taxon>Holtiella</taxon>
    </lineage>
</organism>
<accession>A0AA42J077</accession>
<dbReference type="GO" id="GO:0042542">
    <property type="term" value="P:response to hydrogen peroxide"/>
    <property type="evidence" value="ECO:0007669"/>
    <property type="project" value="TreeGrafter"/>
</dbReference>
<comment type="cofactor">
    <cofactor evidence="9">
        <name>heme</name>
        <dbReference type="ChEBI" id="CHEBI:30413"/>
    </cofactor>
</comment>
<dbReference type="FunFam" id="2.40.180.10:FF:000001">
    <property type="entry name" value="Catalase"/>
    <property type="match status" value="1"/>
</dbReference>
<dbReference type="PANTHER" id="PTHR11465:SF9">
    <property type="entry name" value="CATALASE"/>
    <property type="match status" value="1"/>
</dbReference>
<dbReference type="GO" id="GO:0042744">
    <property type="term" value="P:hydrogen peroxide catabolic process"/>
    <property type="evidence" value="ECO:0007669"/>
    <property type="project" value="UniProtKB-KW"/>
</dbReference>
<dbReference type="InterPro" id="IPR011614">
    <property type="entry name" value="Catalase_core"/>
</dbReference>
<dbReference type="GO" id="GO:0046872">
    <property type="term" value="F:metal ion binding"/>
    <property type="evidence" value="ECO:0007669"/>
    <property type="project" value="UniProtKB-KW"/>
</dbReference>
<keyword evidence="12" id="KW-1185">Reference proteome</keyword>
<evidence type="ECO:0000256" key="6">
    <source>
        <dbReference type="ARBA" id="ARBA00023004"/>
    </source>
</evidence>
<keyword evidence="6 9" id="KW-0408">Iron</keyword>
<dbReference type="EMBL" id="JAQIFT010000027">
    <property type="protein sequence ID" value="MDA3731105.1"/>
    <property type="molecule type" value="Genomic_DNA"/>
</dbReference>
<dbReference type="RefSeq" id="WP_053982834.1">
    <property type="nucleotide sequence ID" value="NZ_JAQIFT010000027.1"/>
</dbReference>
<evidence type="ECO:0000313" key="12">
    <source>
        <dbReference type="Proteomes" id="UP001169242"/>
    </source>
</evidence>